<reference evidence="1" key="1">
    <citation type="submission" date="2014-11" db="EMBL/GenBank/DDBJ databases">
        <authorList>
            <person name="Amaro Gonzalez C."/>
        </authorList>
    </citation>
    <scope>NUCLEOTIDE SEQUENCE</scope>
</reference>
<accession>A0A0E9TB64</accession>
<dbReference type="AlphaFoldDB" id="A0A0E9TB64"/>
<evidence type="ECO:0000313" key="1">
    <source>
        <dbReference type="EMBL" id="JAH50934.1"/>
    </source>
</evidence>
<dbReference type="EMBL" id="GBXM01057643">
    <property type="protein sequence ID" value="JAH50934.1"/>
    <property type="molecule type" value="Transcribed_RNA"/>
</dbReference>
<name>A0A0E9TB64_ANGAN</name>
<protein>
    <submittedName>
        <fullName evidence="1">Uncharacterized protein</fullName>
    </submittedName>
</protein>
<proteinExistence type="predicted"/>
<organism evidence="1">
    <name type="scientific">Anguilla anguilla</name>
    <name type="common">European freshwater eel</name>
    <name type="synonym">Muraena anguilla</name>
    <dbReference type="NCBI Taxonomy" id="7936"/>
    <lineage>
        <taxon>Eukaryota</taxon>
        <taxon>Metazoa</taxon>
        <taxon>Chordata</taxon>
        <taxon>Craniata</taxon>
        <taxon>Vertebrata</taxon>
        <taxon>Euteleostomi</taxon>
        <taxon>Actinopterygii</taxon>
        <taxon>Neopterygii</taxon>
        <taxon>Teleostei</taxon>
        <taxon>Anguilliformes</taxon>
        <taxon>Anguillidae</taxon>
        <taxon>Anguilla</taxon>
    </lineage>
</organism>
<sequence>MYMVMRSSRFSDYMSAQKCPNDCAPCISRPVEKSGTCIALLQV</sequence>
<reference evidence="1" key="2">
    <citation type="journal article" date="2015" name="Fish Shellfish Immunol.">
        <title>Early steps in the European eel (Anguilla anguilla)-Vibrio vulnificus interaction in the gills: Role of the RtxA13 toxin.</title>
        <authorList>
            <person name="Callol A."/>
            <person name="Pajuelo D."/>
            <person name="Ebbesson L."/>
            <person name="Teles M."/>
            <person name="MacKenzie S."/>
            <person name="Amaro C."/>
        </authorList>
    </citation>
    <scope>NUCLEOTIDE SEQUENCE</scope>
</reference>